<reference evidence="3 4" key="1">
    <citation type="submission" date="2024-02" db="EMBL/GenBank/DDBJ databases">
        <authorList>
            <person name="Chen Y."/>
            <person name="Shah S."/>
            <person name="Dougan E. K."/>
            <person name="Thang M."/>
            <person name="Chan C."/>
        </authorList>
    </citation>
    <scope>NUCLEOTIDE SEQUENCE [LARGE SCALE GENOMIC DNA]</scope>
</reference>
<feature type="domain" description="Peptidase C1A papain C-terminal" evidence="2">
    <location>
        <begin position="51"/>
        <end position="101"/>
    </location>
</feature>
<dbReference type="Proteomes" id="UP001642484">
    <property type="component" value="Unassembled WGS sequence"/>
</dbReference>
<name>A0ABP0I2U0_9DINO</name>
<feature type="region of interest" description="Disordered" evidence="1">
    <location>
        <begin position="1"/>
        <end position="27"/>
    </location>
</feature>
<sequence length="181" mass="19971">MGISPCAHHSTSAHADRSAQNAIKRKNRTPMCIDKGASWHGSKPYGTHGYSICQRDDSSSKCASATMQEIYQNGPITGMIFVHQSFLSYKSGVYKAVPYHQEAIQAVHEENIERPYHQDHWLGLAEHGTPYWRTWRRIEMQIGVTMATSRSKGAPTSGGSLAAQEFGAPQCGMIKMMGVSV</sequence>
<evidence type="ECO:0000313" key="4">
    <source>
        <dbReference type="Proteomes" id="UP001642484"/>
    </source>
</evidence>
<dbReference type="EMBL" id="CAXAMN010001681">
    <property type="protein sequence ID" value="CAK8995749.1"/>
    <property type="molecule type" value="Genomic_DNA"/>
</dbReference>
<protein>
    <recommendedName>
        <fullName evidence="2">Peptidase C1A papain C-terminal domain-containing protein</fullName>
    </recommendedName>
</protein>
<evidence type="ECO:0000259" key="2">
    <source>
        <dbReference type="Pfam" id="PF00112"/>
    </source>
</evidence>
<dbReference type="InterPro" id="IPR038765">
    <property type="entry name" value="Papain-like_cys_pep_sf"/>
</dbReference>
<accession>A0ABP0I2U0</accession>
<keyword evidence="4" id="KW-1185">Reference proteome</keyword>
<proteinExistence type="predicted"/>
<dbReference type="Gene3D" id="3.90.70.10">
    <property type="entry name" value="Cysteine proteinases"/>
    <property type="match status" value="1"/>
</dbReference>
<gene>
    <name evidence="3" type="ORF">CCMP2556_LOCUS4160</name>
</gene>
<dbReference type="SUPFAM" id="SSF54001">
    <property type="entry name" value="Cysteine proteinases"/>
    <property type="match status" value="1"/>
</dbReference>
<organism evidence="3 4">
    <name type="scientific">Durusdinium trenchii</name>
    <dbReference type="NCBI Taxonomy" id="1381693"/>
    <lineage>
        <taxon>Eukaryota</taxon>
        <taxon>Sar</taxon>
        <taxon>Alveolata</taxon>
        <taxon>Dinophyceae</taxon>
        <taxon>Suessiales</taxon>
        <taxon>Symbiodiniaceae</taxon>
        <taxon>Durusdinium</taxon>
    </lineage>
</organism>
<evidence type="ECO:0000256" key="1">
    <source>
        <dbReference type="SAM" id="MobiDB-lite"/>
    </source>
</evidence>
<dbReference type="InterPro" id="IPR000668">
    <property type="entry name" value="Peptidase_C1A_C"/>
</dbReference>
<dbReference type="Pfam" id="PF00112">
    <property type="entry name" value="Peptidase_C1"/>
    <property type="match status" value="1"/>
</dbReference>
<evidence type="ECO:0000313" key="3">
    <source>
        <dbReference type="EMBL" id="CAK8995749.1"/>
    </source>
</evidence>
<feature type="compositionally biased region" description="Polar residues" evidence="1">
    <location>
        <begin position="9"/>
        <end position="21"/>
    </location>
</feature>
<comment type="caution">
    <text evidence="3">The sequence shown here is derived from an EMBL/GenBank/DDBJ whole genome shotgun (WGS) entry which is preliminary data.</text>
</comment>